<sequence length="1332" mass="147051">MKKFISLLTALCLTASMSIATVSALTKSGGSGDSFLDSMNDKFSNLSMEERPQARWWLAEGYHTDETLIEGVETLYEQGYGGIELLCLSESSVDNDLYGWGTDEWYNDNYVIAKRASELGMTVSFAAGPSWQPTFPYYEEDPDYSEPEKWGNEYDTDPNSDVYNQGLVSADPVYVSSGQTTSIDLTEFTYDPDGTADQSSEHEPTLDTMGEINWQTDYHVTHRNFQTIAIAKAAGENGTELSLDGVTQYTEAEIQAMTEYDEATGRYTFRWTAPDDGSTYVLIPFWRIGVGHSTSSETKEKGDYYLANHFTSESAEAQFAFWRTYLFDDNMLSMLEEYGTKVDWFIDSMEYGRLNGEGIYWAYDFIDNFADQFDYDLTAYLPMLYSDYTISGLTSEEEDRIWDDVYEMMTNGFEEYLGTLKSLLNSIGVELRVQAYGLNELELSQPIKSLDVPETETLAFGDNVQWYKLLSGAVHLTGAQEFSSETGAKAGSYVFTAQEYIKQVHQQMAAGVNRTVWHGFTTLAGPDGDVIWPGYESSMGFTQSERWANRSPLIATEDYDYNKHITLLQTVLKEGQETVDVALLTSEVLAHPRASTSGGNSWNDTSLKQAGYSYEFFDADYLTEGDLCYLNEDGTLGLPKYQAVIVLPDQLPVSNAEALLNLAKQGLPVILLDSAASSTNTYNATDEDLAAVISELKTLDNVSVISKQSDAVSSLRADGIHPRLSYNGDLWNNRMESDEATYYYLYNEGSEAVTTTLSFDGEVVPYEMDTWSGEINAVSSYFYEDGRTSFAVTLAGGDTKVFILNENADTSDLHTVTTTADSARLTSDGVVLEAASSGSYTAELSDGTQVSGEIAVPQITQPASWQVSIEAWTADLTPNYRTETKTNSITGEYTSTEVWYDTSKDIVFDEQIASEDLDYWRYMDALQEATGKANGISGIGYYTTSFTLPDEWNLDTDGLKLDLGYFEGTAMVYLNGALMPQVNINDPVLDLTSGLQQGENEIKIMVTTTLTNVLLNDPESYGAETSRFYTDTWWAGMADVIIGRPLEQSYGLKDISLQSYSTAICSVDEQEADKEILGKVITYAEERTEDAEFEQVIEEVQNSFLAALEHAKDIYADRSAEQEQVDAAWQTLMTEIHKLGFVRGDKTSLSELIQVAEEFQMQIELYTPSTAEPFTVQLTAAKAVLEDGNAMQTEVDQAESALLNAMVALRFRADKSVLETVLAKAEKVDPSAYTAESVAVFNAANQEAQDVRDNPDASQDEVDSAIDNLNAALDNLVPLDKASANGTVNRVEGDTIPKTDSGNVKTGETAPVAAAVALLAIAAAGFVALKKK</sequence>
<name>C0EGJ5_9FIRM</name>
<feature type="chain" id="PRO_5038834842" description="Glycosyl hydrolase family 2, sugar binding domain protein" evidence="2">
    <location>
        <begin position="21"/>
        <end position="1332"/>
    </location>
</feature>
<keyword evidence="1" id="KW-1133">Transmembrane helix</keyword>
<reference evidence="3 4" key="1">
    <citation type="submission" date="2009-01" db="EMBL/GenBank/DDBJ databases">
        <authorList>
            <person name="Fulton L."/>
            <person name="Clifton S."/>
            <person name="Fulton B."/>
            <person name="Xu J."/>
            <person name="Minx P."/>
            <person name="Pepin K.H."/>
            <person name="Johnson M."/>
            <person name="Bhonagiri V."/>
            <person name="Nash W.E."/>
            <person name="Mardis E.R."/>
            <person name="Wilson R.K."/>
        </authorList>
    </citation>
    <scope>NUCLEOTIDE SEQUENCE [LARGE SCALE GENOMIC DNA]</scope>
    <source>
        <strain evidence="3 4">DSM 5476</strain>
    </source>
</reference>
<keyword evidence="2" id="KW-0732">Signal</keyword>
<dbReference type="eggNOG" id="COG3250">
    <property type="taxonomic scope" value="Bacteria"/>
</dbReference>
<feature type="transmembrane region" description="Helical" evidence="1">
    <location>
        <begin position="1310"/>
        <end position="1329"/>
    </location>
</feature>
<feature type="signal peptide" evidence="2">
    <location>
        <begin position="1"/>
        <end position="20"/>
    </location>
</feature>
<comment type="caution">
    <text evidence="3">The sequence shown here is derived from an EMBL/GenBank/DDBJ whole genome shotgun (WGS) entry which is preliminary data.</text>
</comment>
<proteinExistence type="predicted"/>
<evidence type="ECO:0000313" key="4">
    <source>
        <dbReference type="Proteomes" id="UP000003340"/>
    </source>
</evidence>
<keyword evidence="1" id="KW-0472">Membrane</keyword>
<dbReference type="HOGENOM" id="CLU_003772_0_1_9"/>
<reference evidence="3 4" key="2">
    <citation type="submission" date="2009-02" db="EMBL/GenBank/DDBJ databases">
        <title>Draft genome sequence of Clostridium methylpentosum (DSM 5476).</title>
        <authorList>
            <person name="Sudarsanam P."/>
            <person name="Ley R."/>
            <person name="Guruge J."/>
            <person name="Turnbaugh P.J."/>
            <person name="Mahowald M."/>
            <person name="Liep D."/>
            <person name="Gordon J."/>
        </authorList>
    </citation>
    <scope>NUCLEOTIDE SEQUENCE [LARGE SCALE GENOMIC DNA]</scope>
    <source>
        <strain evidence="3 4">DSM 5476</strain>
    </source>
</reference>
<dbReference type="eggNOG" id="COG1196">
    <property type="taxonomic scope" value="Bacteria"/>
</dbReference>
<dbReference type="Gene3D" id="2.60.120.260">
    <property type="entry name" value="Galactose-binding domain-like"/>
    <property type="match status" value="1"/>
</dbReference>
<dbReference type="EMBL" id="ACEC01000103">
    <property type="protein sequence ID" value="EEG29398.1"/>
    <property type="molecule type" value="Genomic_DNA"/>
</dbReference>
<evidence type="ECO:0000313" key="3">
    <source>
        <dbReference type="EMBL" id="EEG29398.1"/>
    </source>
</evidence>
<organism evidence="3 4">
    <name type="scientific">[Clostridium] methylpentosum DSM 5476</name>
    <dbReference type="NCBI Taxonomy" id="537013"/>
    <lineage>
        <taxon>Bacteria</taxon>
        <taxon>Bacillati</taxon>
        <taxon>Bacillota</taxon>
        <taxon>Clostridia</taxon>
        <taxon>Eubacteriales</taxon>
        <taxon>Oscillospiraceae</taxon>
        <taxon>Oscillospiraceae incertae sedis</taxon>
    </lineage>
</organism>
<dbReference type="PANTHER" id="PTHR36848:SF2">
    <property type="entry name" value="SECRETED PROTEIN"/>
    <property type="match status" value="1"/>
</dbReference>
<evidence type="ECO:0000256" key="2">
    <source>
        <dbReference type="SAM" id="SignalP"/>
    </source>
</evidence>
<dbReference type="Gene3D" id="1.20.1270.90">
    <property type="entry name" value="AF1782-like"/>
    <property type="match status" value="3"/>
</dbReference>
<evidence type="ECO:0000256" key="1">
    <source>
        <dbReference type="SAM" id="Phobius"/>
    </source>
</evidence>
<dbReference type="Proteomes" id="UP000003340">
    <property type="component" value="Unassembled WGS sequence"/>
</dbReference>
<accession>C0EGJ5</accession>
<gene>
    <name evidence="3" type="ORF">CLOSTMETH_02988</name>
</gene>
<evidence type="ECO:0008006" key="5">
    <source>
        <dbReference type="Google" id="ProtNLM"/>
    </source>
</evidence>
<dbReference type="PANTHER" id="PTHR36848">
    <property type="entry name" value="DNA-BINDING PROTEIN (PUTATIVE SECRETED PROTEIN)-RELATED"/>
    <property type="match status" value="1"/>
</dbReference>
<dbReference type="STRING" id="537013.CLOSTMETH_02988"/>
<protein>
    <recommendedName>
        <fullName evidence="5">Glycosyl hydrolase family 2, sugar binding domain protein</fullName>
    </recommendedName>
</protein>
<keyword evidence="4" id="KW-1185">Reference proteome</keyword>
<dbReference type="Pfam" id="PF07554">
    <property type="entry name" value="FIVAR"/>
    <property type="match status" value="3"/>
</dbReference>
<keyword evidence="1" id="KW-0812">Transmembrane</keyword>
<dbReference type="InterPro" id="IPR008979">
    <property type="entry name" value="Galactose-bd-like_sf"/>
</dbReference>
<dbReference type="SUPFAM" id="SSF49785">
    <property type="entry name" value="Galactose-binding domain-like"/>
    <property type="match status" value="1"/>
</dbReference>
<dbReference type="InterPro" id="IPR053161">
    <property type="entry name" value="Ulvan_degrading_GH"/>
</dbReference>